<evidence type="ECO:0000313" key="2">
    <source>
        <dbReference type="Proteomes" id="UP001492380"/>
    </source>
</evidence>
<keyword evidence="2" id="KW-1185">Reference proteome</keyword>
<dbReference type="EMBL" id="JBBWRZ010000004">
    <property type="protein sequence ID" value="KAK8237799.1"/>
    <property type="molecule type" value="Genomic_DNA"/>
</dbReference>
<proteinExistence type="predicted"/>
<sequence>MCRRPWDLVAWKISFPPPISHPAKTSPPRLIQLQKSKLSLSRSNHTGVTIAVFVAFSQCVGAEARDAVGVCAAGGEEEEGSESGDAEGEEGLHFVVGWMMRFEAENFGFFERCRGLRRFCFLQRSREHTFIPSLVEERGCYSNCELKAVERASTSQYEAGQSVDTRPVRPDVATL</sequence>
<evidence type="ECO:0000313" key="1">
    <source>
        <dbReference type="EMBL" id="KAK8237799.1"/>
    </source>
</evidence>
<accession>A0ABR1YS23</accession>
<comment type="caution">
    <text evidence="1">The sequence shown here is derived from an EMBL/GenBank/DDBJ whole genome shotgun (WGS) entry which is preliminary data.</text>
</comment>
<name>A0ABR1YS23_9PEZI</name>
<dbReference type="Proteomes" id="UP001492380">
    <property type="component" value="Unassembled WGS sequence"/>
</dbReference>
<reference evidence="1 2" key="1">
    <citation type="submission" date="2024-04" db="EMBL/GenBank/DDBJ databases">
        <title>Phyllosticta paracitricarpa is synonymous to the EU quarantine fungus P. citricarpa based on phylogenomic analyses.</title>
        <authorList>
            <consortium name="Lawrence Berkeley National Laboratory"/>
            <person name="Van Ingen-Buijs V.A."/>
            <person name="Van Westerhoven A.C."/>
            <person name="Haridas S."/>
            <person name="Skiadas P."/>
            <person name="Martin F."/>
            <person name="Groenewald J.Z."/>
            <person name="Crous P.W."/>
            <person name="Seidl M.F."/>
        </authorList>
    </citation>
    <scope>NUCLEOTIDE SEQUENCE [LARGE SCALE GENOMIC DNA]</scope>
    <source>
        <strain evidence="1 2">CBS 123374</strain>
    </source>
</reference>
<gene>
    <name evidence="1" type="ORF">HDK90DRAFT_524020</name>
</gene>
<protein>
    <submittedName>
        <fullName evidence="1">Uncharacterized protein</fullName>
    </submittedName>
</protein>
<organism evidence="1 2">
    <name type="scientific">Phyllosticta capitalensis</name>
    <dbReference type="NCBI Taxonomy" id="121624"/>
    <lineage>
        <taxon>Eukaryota</taxon>
        <taxon>Fungi</taxon>
        <taxon>Dikarya</taxon>
        <taxon>Ascomycota</taxon>
        <taxon>Pezizomycotina</taxon>
        <taxon>Dothideomycetes</taxon>
        <taxon>Dothideomycetes incertae sedis</taxon>
        <taxon>Botryosphaeriales</taxon>
        <taxon>Phyllostictaceae</taxon>
        <taxon>Phyllosticta</taxon>
    </lineage>
</organism>